<comment type="caution">
    <text evidence="4">The sequence shown here is derived from an EMBL/GenBank/DDBJ whole genome shotgun (WGS) entry which is preliminary data.</text>
</comment>
<dbReference type="InterPro" id="IPR003439">
    <property type="entry name" value="ABC_transporter-like_ATP-bd"/>
</dbReference>
<accession>A0A839SSW3</accession>
<dbReference type="GO" id="GO:0022857">
    <property type="term" value="F:transmembrane transporter activity"/>
    <property type="evidence" value="ECO:0007669"/>
    <property type="project" value="TreeGrafter"/>
</dbReference>
<dbReference type="InterPro" id="IPR003593">
    <property type="entry name" value="AAA+_ATPase"/>
</dbReference>
<dbReference type="InterPro" id="IPR027417">
    <property type="entry name" value="P-loop_NTPase"/>
</dbReference>
<dbReference type="PROSITE" id="PS00211">
    <property type="entry name" value="ABC_TRANSPORTER_1"/>
    <property type="match status" value="1"/>
</dbReference>
<evidence type="ECO:0000313" key="5">
    <source>
        <dbReference type="Proteomes" id="UP000581135"/>
    </source>
</evidence>
<dbReference type="InterPro" id="IPR015854">
    <property type="entry name" value="ABC_transpr_LolD-like"/>
</dbReference>
<keyword evidence="5" id="KW-1185">Reference proteome</keyword>
<sequence>MPFDPPGTGGKDAARVMPLTCSALHVIRGGRAILSDLSFNLEGRGLTALLGPNGAGKSMLLRVMASLVAPDSGQVTWNGRTPDRSRRPRLGFVFQKPILLRRSAAANIDYVLAALSLPRAERKRRTAEALERAGLQHLAGSPARVLSGGEQQRLALARALAAAPEVLLLDEPTSNLDPASTLAIEQIVSLARDQGTRILLVTHDIGQARRLADEVAFLHHGRLLERGAAESFFENPKTPAAQAFLSGSIVL</sequence>
<evidence type="ECO:0000256" key="1">
    <source>
        <dbReference type="ARBA" id="ARBA00022741"/>
    </source>
</evidence>
<keyword evidence="1" id="KW-0547">Nucleotide-binding</keyword>
<dbReference type="SUPFAM" id="SSF52540">
    <property type="entry name" value="P-loop containing nucleoside triphosphate hydrolases"/>
    <property type="match status" value="1"/>
</dbReference>
<name>A0A839SSW3_9PROT</name>
<dbReference type="RefSeq" id="WP_221205807.1">
    <property type="nucleotide sequence ID" value="NZ_JACHXA010000004.1"/>
</dbReference>
<keyword evidence="2 4" id="KW-0067">ATP-binding</keyword>
<feature type="domain" description="ABC transporter" evidence="3">
    <location>
        <begin position="14"/>
        <end position="245"/>
    </location>
</feature>
<dbReference type="InterPro" id="IPR017871">
    <property type="entry name" value="ABC_transporter-like_CS"/>
</dbReference>
<dbReference type="PROSITE" id="PS50893">
    <property type="entry name" value="ABC_TRANSPORTER_2"/>
    <property type="match status" value="1"/>
</dbReference>
<dbReference type="Proteomes" id="UP000581135">
    <property type="component" value="Unassembled WGS sequence"/>
</dbReference>
<dbReference type="GO" id="GO:0005886">
    <property type="term" value="C:plasma membrane"/>
    <property type="evidence" value="ECO:0007669"/>
    <property type="project" value="TreeGrafter"/>
</dbReference>
<dbReference type="EMBL" id="JACHXA010000004">
    <property type="protein sequence ID" value="MBB3065408.1"/>
    <property type="molecule type" value="Genomic_DNA"/>
</dbReference>
<organism evidence="4 5">
    <name type="scientific">Limibacillus halophilus</name>
    <dbReference type="NCBI Taxonomy" id="1579333"/>
    <lineage>
        <taxon>Bacteria</taxon>
        <taxon>Pseudomonadati</taxon>
        <taxon>Pseudomonadota</taxon>
        <taxon>Alphaproteobacteria</taxon>
        <taxon>Rhodospirillales</taxon>
        <taxon>Rhodovibrionaceae</taxon>
        <taxon>Limibacillus</taxon>
    </lineage>
</organism>
<reference evidence="4 5" key="1">
    <citation type="submission" date="2020-08" db="EMBL/GenBank/DDBJ databases">
        <title>Genomic Encyclopedia of Type Strains, Phase III (KMG-III): the genomes of soil and plant-associated and newly described type strains.</title>
        <authorList>
            <person name="Whitman W."/>
        </authorList>
    </citation>
    <scope>NUCLEOTIDE SEQUENCE [LARGE SCALE GENOMIC DNA]</scope>
    <source>
        <strain evidence="4 5">CECT 8803</strain>
    </source>
</reference>
<evidence type="ECO:0000313" key="4">
    <source>
        <dbReference type="EMBL" id="MBB3065408.1"/>
    </source>
</evidence>
<evidence type="ECO:0000259" key="3">
    <source>
        <dbReference type="PROSITE" id="PS50893"/>
    </source>
</evidence>
<proteinExistence type="predicted"/>
<dbReference type="SMART" id="SM00382">
    <property type="entry name" value="AAA"/>
    <property type="match status" value="1"/>
</dbReference>
<gene>
    <name evidence="4" type="ORF">FHR98_001695</name>
</gene>
<dbReference type="GO" id="GO:0016887">
    <property type="term" value="F:ATP hydrolysis activity"/>
    <property type="evidence" value="ECO:0007669"/>
    <property type="project" value="InterPro"/>
</dbReference>
<protein>
    <submittedName>
        <fullName evidence="4">Tungstate transport system ATP-binding protein</fullName>
    </submittedName>
</protein>
<dbReference type="PANTHER" id="PTHR24220:SF684">
    <property type="entry name" value="FE(3+) IONS IMPORT ATP-BINDING PROTEIN FBPC"/>
    <property type="match status" value="1"/>
</dbReference>
<dbReference type="PANTHER" id="PTHR24220">
    <property type="entry name" value="IMPORT ATP-BINDING PROTEIN"/>
    <property type="match status" value="1"/>
</dbReference>
<evidence type="ECO:0000256" key="2">
    <source>
        <dbReference type="ARBA" id="ARBA00022840"/>
    </source>
</evidence>
<dbReference type="Pfam" id="PF00005">
    <property type="entry name" value="ABC_tran"/>
    <property type="match status" value="1"/>
</dbReference>
<dbReference type="GO" id="GO:0005524">
    <property type="term" value="F:ATP binding"/>
    <property type="evidence" value="ECO:0007669"/>
    <property type="project" value="UniProtKB-KW"/>
</dbReference>
<dbReference type="Gene3D" id="3.40.50.300">
    <property type="entry name" value="P-loop containing nucleotide triphosphate hydrolases"/>
    <property type="match status" value="1"/>
</dbReference>
<dbReference type="AlphaFoldDB" id="A0A839SSW3"/>